<gene>
    <name evidence="1" type="ORF">PsorP6_016773</name>
</gene>
<accession>A0ACC0WGA6</accession>
<evidence type="ECO:0000313" key="2">
    <source>
        <dbReference type="Proteomes" id="UP001163321"/>
    </source>
</evidence>
<keyword evidence="2" id="KW-1185">Reference proteome</keyword>
<name>A0ACC0WGA6_9STRA</name>
<comment type="caution">
    <text evidence="1">The sequence shown here is derived from an EMBL/GenBank/DDBJ whole genome shotgun (WGS) entry which is preliminary data.</text>
</comment>
<dbReference type="Proteomes" id="UP001163321">
    <property type="component" value="Chromosome 2"/>
</dbReference>
<dbReference type="EMBL" id="CM047581">
    <property type="protein sequence ID" value="KAI9916746.1"/>
    <property type="molecule type" value="Genomic_DNA"/>
</dbReference>
<evidence type="ECO:0000313" key="1">
    <source>
        <dbReference type="EMBL" id="KAI9916746.1"/>
    </source>
</evidence>
<proteinExistence type="predicted"/>
<reference evidence="1 2" key="1">
    <citation type="journal article" date="2022" name="bioRxiv">
        <title>The genome of the oomycete Peronosclerospora sorghi, a cosmopolitan pathogen of maize and sorghum, is inflated with dispersed pseudogenes.</title>
        <authorList>
            <person name="Fletcher K."/>
            <person name="Martin F."/>
            <person name="Isakeit T."/>
            <person name="Cavanaugh K."/>
            <person name="Magill C."/>
            <person name="Michelmore R."/>
        </authorList>
    </citation>
    <scope>NUCLEOTIDE SEQUENCE [LARGE SCALE GENOMIC DNA]</scope>
    <source>
        <strain evidence="1">P6</strain>
    </source>
</reference>
<organism evidence="1 2">
    <name type="scientific">Peronosclerospora sorghi</name>
    <dbReference type="NCBI Taxonomy" id="230839"/>
    <lineage>
        <taxon>Eukaryota</taxon>
        <taxon>Sar</taxon>
        <taxon>Stramenopiles</taxon>
        <taxon>Oomycota</taxon>
        <taxon>Peronosporomycetes</taxon>
        <taxon>Peronosporales</taxon>
        <taxon>Peronosporaceae</taxon>
        <taxon>Peronosclerospora</taxon>
    </lineage>
</organism>
<sequence>MMAMPGESESITFYNESWTTEVVQLLLEVDEGWMGYYHDANWRWHEETHKTFVAICRERQWPYNSSAACKAMLQALRTSAFSIKLGNARRSSDGYAQWSLPEMLELGAQMRRVADDVTQAMPWADQFEIFKQTMRTKDLNFTIDGRTVEDFAAPRAHALEYAVNRENETYKRIRTNAVSTSDKQGRKRTIESEEGDSEYNTSQRSKETIMQFTRNTHTSCATSSSEVNVNVTSDVESGSQQNCSSGLNPMDQRQRSDPQAVGPSLSNPIPWQKQALDQQDARRSYGEPSRHTIHHQEVSPLPASSRQHQPLLRRALPREDFMDQARSRNGIWKDNTPSPRPTRKYQRVQQSTTSDRVHVDGQPSSTKSNEPRLFRNLNPYDRPGKPWGEFVVEVLLAERTAHNKDELDYVHFVRGLYEI</sequence>
<protein>
    <submittedName>
        <fullName evidence="1">Uncharacterized protein</fullName>
    </submittedName>
</protein>